<dbReference type="Proteomes" id="UP001216579">
    <property type="component" value="Unassembled WGS sequence"/>
</dbReference>
<evidence type="ECO:0000256" key="2">
    <source>
        <dbReference type="ARBA" id="ARBA00023015"/>
    </source>
</evidence>
<sequence length="301" mass="32405">MELRHLRHFVALAEERNFTRAAARELIVQSGLSSSVRALEKALGTVLFVRGTRPVRLTAEGEALLPAARHALEAAEAARQVVHDVKGVLTGQLRIGALQTSQHLVPLARWLAEFARAHPGLDITLQQLAALPMLQMVAEGELDCALVSAVPGHTADLRVIPLAAEPLLLACRSDHPLADAESLTLDMLDGERFVETRPEWANRVQVDAAFTAAGLTRRITCEVTEWAMVLDLVSAGLGIAFVPKGVDPGVGPGSADGGLRLIPVTGVHLERRVDLVLPKGHAASPGARRFAEHIRRMRTAR</sequence>
<dbReference type="PANTHER" id="PTHR30419">
    <property type="entry name" value="HTH-TYPE TRANSCRIPTIONAL REGULATOR YBHD"/>
    <property type="match status" value="1"/>
</dbReference>
<organism evidence="6 7">
    <name type="scientific">Streptomyces silvisoli</name>
    <dbReference type="NCBI Taxonomy" id="3034235"/>
    <lineage>
        <taxon>Bacteria</taxon>
        <taxon>Bacillati</taxon>
        <taxon>Actinomycetota</taxon>
        <taxon>Actinomycetes</taxon>
        <taxon>Kitasatosporales</taxon>
        <taxon>Streptomycetaceae</taxon>
        <taxon>Streptomyces</taxon>
    </lineage>
</organism>
<comment type="caution">
    <text evidence="6">The sequence shown here is derived from an EMBL/GenBank/DDBJ whole genome shotgun (WGS) entry which is preliminary data.</text>
</comment>
<dbReference type="EMBL" id="JARJBC010000008">
    <property type="protein sequence ID" value="MDF3290498.1"/>
    <property type="molecule type" value="Genomic_DNA"/>
</dbReference>
<comment type="similarity">
    <text evidence="1">Belongs to the LysR transcriptional regulatory family.</text>
</comment>
<protein>
    <submittedName>
        <fullName evidence="6">LysR family transcriptional regulator</fullName>
    </submittedName>
</protein>
<proteinExistence type="inferred from homology"/>
<feature type="domain" description="HTH lysR-type" evidence="5">
    <location>
        <begin position="1"/>
        <end position="58"/>
    </location>
</feature>
<keyword evidence="3" id="KW-0238">DNA-binding</keyword>
<dbReference type="RefSeq" id="WP_276093909.1">
    <property type="nucleotide sequence ID" value="NZ_JARJBC010000008.1"/>
</dbReference>
<dbReference type="Gene3D" id="1.10.10.10">
    <property type="entry name" value="Winged helix-like DNA-binding domain superfamily/Winged helix DNA-binding domain"/>
    <property type="match status" value="1"/>
</dbReference>
<dbReference type="PRINTS" id="PR00039">
    <property type="entry name" value="HTHLYSR"/>
</dbReference>
<dbReference type="PANTHER" id="PTHR30419:SF31">
    <property type="entry name" value="BLR3139 PROTEIN"/>
    <property type="match status" value="1"/>
</dbReference>
<keyword evidence="7" id="KW-1185">Reference proteome</keyword>
<keyword evidence="4" id="KW-0804">Transcription</keyword>
<evidence type="ECO:0000256" key="4">
    <source>
        <dbReference type="ARBA" id="ARBA00023163"/>
    </source>
</evidence>
<dbReference type="InterPro" id="IPR005119">
    <property type="entry name" value="LysR_subst-bd"/>
</dbReference>
<accession>A0ABT5ZNC4</accession>
<evidence type="ECO:0000259" key="5">
    <source>
        <dbReference type="PROSITE" id="PS50931"/>
    </source>
</evidence>
<dbReference type="PROSITE" id="PS50931">
    <property type="entry name" value="HTH_LYSR"/>
    <property type="match status" value="1"/>
</dbReference>
<name>A0ABT5ZNC4_9ACTN</name>
<dbReference type="InterPro" id="IPR000847">
    <property type="entry name" value="LysR_HTH_N"/>
</dbReference>
<dbReference type="InterPro" id="IPR036388">
    <property type="entry name" value="WH-like_DNA-bd_sf"/>
</dbReference>
<dbReference type="SUPFAM" id="SSF46785">
    <property type="entry name" value="Winged helix' DNA-binding domain"/>
    <property type="match status" value="1"/>
</dbReference>
<keyword evidence="2" id="KW-0805">Transcription regulation</keyword>
<evidence type="ECO:0000313" key="6">
    <source>
        <dbReference type="EMBL" id="MDF3290498.1"/>
    </source>
</evidence>
<evidence type="ECO:0000256" key="1">
    <source>
        <dbReference type="ARBA" id="ARBA00009437"/>
    </source>
</evidence>
<reference evidence="6 7" key="1">
    <citation type="submission" date="2023-03" db="EMBL/GenBank/DDBJ databases">
        <title>Draft genome sequence of Streptomyces sp. RB6PN23 isolated from peat swamp forest in Thailand.</title>
        <authorList>
            <person name="Klaysubun C."/>
            <person name="Duangmal K."/>
        </authorList>
    </citation>
    <scope>NUCLEOTIDE SEQUENCE [LARGE SCALE GENOMIC DNA]</scope>
    <source>
        <strain evidence="6 7">RB6PN23</strain>
    </source>
</reference>
<gene>
    <name evidence="6" type="ORF">P3G67_14825</name>
</gene>
<dbReference type="InterPro" id="IPR036390">
    <property type="entry name" value="WH_DNA-bd_sf"/>
</dbReference>
<evidence type="ECO:0000256" key="3">
    <source>
        <dbReference type="ARBA" id="ARBA00023125"/>
    </source>
</evidence>
<dbReference type="SUPFAM" id="SSF53850">
    <property type="entry name" value="Periplasmic binding protein-like II"/>
    <property type="match status" value="1"/>
</dbReference>
<dbReference type="Pfam" id="PF00126">
    <property type="entry name" value="HTH_1"/>
    <property type="match status" value="1"/>
</dbReference>
<dbReference type="InterPro" id="IPR050950">
    <property type="entry name" value="HTH-type_LysR_regulators"/>
</dbReference>
<dbReference type="Gene3D" id="3.40.190.290">
    <property type="match status" value="1"/>
</dbReference>
<dbReference type="Pfam" id="PF03466">
    <property type="entry name" value="LysR_substrate"/>
    <property type="match status" value="1"/>
</dbReference>
<evidence type="ECO:0000313" key="7">
    <source>
        <dbReference type="Proteomes" id="UP001216579"/>
    </source>
</evidence>